<dbReference type="OrthoDB" id="8732661at2"/>
<dbReference type="AlphaFoldDB" id="A0A3A8JAR5"/>
<gene>
    <name evidence="14" type="ORF">D7V88_12830</name>
</gene>
<evidence type="ECO:0000256" key="1">
    <source>
        <dbReference type="ARBA" id="ARBA00001913"/>
    </source>
</evidence>
<dbReference type="GO" id="GO:0046872">
    <property type="term" value="F:metal ion binding"/>
    <property type="evidence" value="ECO:0007669"/>
    <property type="project" value="UniProtKB-KW"/>
</dbReference>
<keyword evidence="11" id="KW-0786">Thiamine pyrophosphate</keyword>
<accession>A0A3A8JAR5</accession>
<evidence type="ECO:0000256" key="8">
    <source>
        <dbReference type="ARBA" id="ARBA00022723"/>
    </source>
</evidence>
<dbReference type="PANTHER" id="PTHR43195:SF1">
    <property type="entry name" value="FI06132P-RELATED"/>
    <property type="match status" value="1"/>
</dbReference>
<dbReference type="Pfam" id="PF00456">
    <property type="entry name" value="Transketolase_N"/>
    <property type="match status" value="1"/>
</dbReference>
<dbReference type="Proteomes" id="UP000268094">
    <property type="component" value="Unassembled WGS sequence"/>
</dbReference>
<dbReference type="InterPro" id="IPR009014">
    <property type="entry name" value="Transketo_C/PFOR_II"/>
</dbReference>
<comment type="cofactor">
    <cofactor evidence="1">
        <name>Ca(2+)</name>
        <dbReference type="ChEBI" id="CHEBI:29108"/>
    </cofactor>
</comment>
<dbReference type="CDD" id="cd07033">
    <property type="entry name" value="TPP_PYR_DXS_TK_like"/>
    <property type="match status" value="1"/>
</dbReference>
<organism evidence="14 15">
    <name type="scientific">Corallococcus terminator</name>
    <dbReference type="NCBI Taxonomy" id="2316733"/>
    <lineage>
        <taxon>Bacteria</taxon>
        <taxon>Pseudomonadati</taxon>
        <taxon>Myxococcota</taxon>
        <taxon>Myxococcia</taxon>
        <taxon>Myxococcales</taxon>
        <taxon>Cystobacterineae</taxon>
        <taxon>Myxococcaceae</taxon>
        <taxon>Corallococcus</taxon>
    </lineage>
</organism>
<evidence type="ECO:0000256" key="4">
    <source>
        <dbReference type="ARBA" id="ARBA00001964"/>
    </source>
</evidence>
<evidence type="ECO:0000313" key="14">
    <source>
        <dbReference type="EMBL" id="RKG89304.1"/>
    </source>
</evidence>
<dbReference type="Gene3D" id="3.40.50.970">
    <property type="match status" value="2"/>
</dbReference>
<comment type="cofactor">
    <cofactor evidence="4">
        <name>thiamine diphosphate</name>
        <dbReference type="ChEBI" id="CHEBI:58937"/>
    </cofactor>
</comment>
<dbReference type="Pfam" id="PF02780">
    <property type="entry name" value="Transketolase_C"/>
    <property type="match status" value="1"/>
</dbReference>
<dbReference type="NCBIfam" id="NF004559">
    <property type="entry name" value="PRK05899.2-5"/>
    <property type="match status" value="1"/>
</dbReference>
<dbReference type="Gene3D" id="3.40.50.920">
    <property type="match status" value="1"/>
</dbReference>
<dbReference type="EC" id="2.2.1.1" evidence="14"/>
<proteinExistence type="inferred from homology"/>
<dbReference type="InterPro" id="IPR051424">
    <property type="entry name" value="Transketolase-like"/>
</dbReference>
<dbReference type="FunFam" id="3.40.50.970:FF:000129">
    <property type="entry name" value="Transketolase"/>
    <property type="match status" value="1"/>
</dbReference>
<keyword evidence="7 14" id="KW-0808">Transferase</keyword>
<evidence type="ECO:0000256" key="9">
    <source>
        <dbReference type="ARBA" id="ARBA00022837"/>
    </source>
</evidence>
<dbReference type="SUPFAM" id="SSF52922">
    <property type="entry name" value="TK C-terminal domain-like"/>
    <property type="match status" value="1"/>
</dbReference>
<keyword evidence="10" id="KW-0460">Magnesium</keyword>
<dbReference type="GO" id="GO:0004802">
    <property type="term" value="F:transketolase activity"/>
    <property type="evidence" value="ECO:0007669"/>
    <property type="project" value="UniProtKB-EC"/>
</dbReference>
<sequence length="634" mass="68223">MADTLADLAAQLRIDSIRCTTAAGSGHPSSSMSAADILAVLFQKYLRFDFQQPKAPHNDRFVLSKGHACPVLYSAFKAAGAIDDKELLTLRQFGSRLEGHPNPHVLPLVDVATGSLGQGLAIGVGMALTARLDQLPFRTYVMMGDSETAEGSVWEAFDKAGHYKLDNLCALIDMNRLGQSTQTELGWNAEAYLARARAFGWHAVAVDGHDLGAIDRAFAEAQGKKGQPTCLVFKTEKGHGYSLIANKDGWHGKPLPEDKAKEAIQELGGLRDVRIQVKKPEAKKPSGQDAAAPLKLPTYEVGQKEATRKAYGDALLALGNARPDVVALDAEVSNSTYSQEFKKAHPQRYFEMYIAEQNMVSTAVGMAVLGKRAFVSTFAAFLSRAYDQIRMAAISNATVHLCGSHAGVSIGEDGPSQMALEDLAMMRAVGGSTVVYPSDANQTAKLLAQLVERKGITYLRSTREKTPVLYPASEEFPIGGSKVLRQSDQDVATVVAAGITLHEALKAYELLKQDGVLVRVIDLYSVKPVDVKTLRKAAREAQGRLVVVEDHWAEGGLGDAVLEAFTGEREQLPTVVRLAVKKLPGSGKPAELLSAAGIDAEHIVDSVTSLVEDSPLDTEGREKPEEGTWGHTNA</sequence>
<dbReference type="InterPro" id="IPR005474">
    <property type="entry name" value="Transketolase_N"/>
</dbReference>
<name>A0A3A8JAR5_9BACT</name>
<dbReference type="GO" id="GO:0005737">
    <property type="term" value="C:cytoplasm"/>
    <property type="evidence" value="ECO:0007669"/>
    <property type="project" value="UniProtKB-ARBA"/>
</dbReference>
<evidence type="ECO:0000256" key="10">
    <source>
        <dbReference type="ARBA" id="ARBA00022842"/>
    </source>
</evidence>
<keyword evidence="9" id="KW-0106">Calcium</keyword>
<protein>
    <submittedName>
        <fullName evidence="14">Transketolase</fullName>
        <ecNumber evidence="14">2.2.1.1</ecNumber>
    </submittedName>
</protein>
<dbReference type="CDD" id="cd02012">
    <property type="entry name" value="TPP_TK"/>
    <property type="match status" value="1"/>
</dbReference>
<dbReference type="InterPro" id="IPR020826">
    <property type="entry name" value="Transketolase_BS"/>
</dbReference>
<dbReference type="RefSeq" id="WP_120540920.1">
    <property type="nucleotide sequence ID" value="NZ_RAVZ01000069.1"/>
</dbReference>
<comment type="cofactor">
    <cofactor evidence="2">
        <name>Mn(2+)</name>
        <dbReference type="ChEBI" id="CHEBI:29035"/>
    </cofactor>
</comment>
<comment type="similarity">
    <text evidence="5">Belongs to the transketolase family.</text>
</comment>
<comment type="caution">
    <text evidence="14">The sequence shown here is derived from an EMBL/GenBank/DDBJ whole genome shotgun (WGS) entry which is preliminary data.</text>
</comment>
<dbReference type="Pfam" id="PF02779">
    <property type="entry name" value="Transket_pyr"/>
    <property type="match status" value="1"/>
</dbReference>
<evidence type="ECO:0000256" key="5">
    <source>
        <dbReference type="ARBA" id="ARBA00007131"/>
    </source>
</evidence>
<dbReference type="SUPFAM" id="SSF52518">
    <property type="entry name" value="Thiamin diphosphate-binding fold (THDP-binding)"/>
    <property type="match status" value="2"/>
</dbReference>
<keyword evidence="15" id="KW-1185">Reference proteome</keyword>
<evidence type="ECO:0000256" key="11">
    <source>
        <dbReference type="ARBA" id="ARBA00023052"/>
    </source>
</evidence>
<reference evidence="15" key="1">
    <citation type="submission" date="2018-09" db="EMBL/GenBank/DDBJ databases">
        <authorList>
            <person name="Livingstone P.G."/>
            <person name="Whitworth D.E."/>
        </authorList>
    </citation>
    <scope>NUCLEOTIDE SEQUENCE [LARGE SCALE GENOMIC DNA]</scope>
    <source>
        <strain evidence="15">CA054A</strain>
    </source>
</reference>
<dbReference type="InterPro" id="IPR029061">
    <property type="entry name" value="THDP-binding"/>
</dbReference>
<dbReference type="PANTHER" id="PTHR43195">
    <property type="entry name" value="TRANSKETOLASE"/>
    <property type="match status" value="1"/>
</dbReference>
<dbReference type="PROSITE" id="PS00802">
    <property type="entry name" value="TRANSKETOLASE_2"/>
    <property type="match status" value="1"/>
</dbReference>
<comment type="cofactor">
    <cofactor evidence="3">
        <name>Mg(2+)</name>
        <dbReference type="ChEBI" id="CHEBI:18420"/>
    </cofactor>
</comment>
<evidence type="ECO:0000313" key="15">
    <source>
        <dbReference type="Proteomes" id="UP000268094"/>
    </source>
</evidence>
<dbReference type="InterPro" id="IPR005475">
    <property type="entry name" value="Transketolase-like_Pyr-bd"/>
</dbReference>
<evidence type="ECO:0000256" key="2">
    <source>
        <dbReference type="ARBA" id="ARBA00001936"/>
    </source>
</evidence>
<comment type="subunit">
    <text evidence="6">Homodimer.</text>
</comment>
<evidence type="ECO:0000256" key="3">
    <source>
        <dbReference type="ARBA" id="ARBA00001946"/>
    </source>
</evidence>
<evidence type="ECO:0000256" key="7">
    <source>
        <dbReference type="ARBA" id="ARBA00022679"/>
    </source>
</evidence>
<feature type="region of interest" description="Disordered" evidence="12">
    <location>
        <begin position="610"/>
        <end position="634"/>
    </location>
</feature>
<dbReference type="InterPro" id="IPR033248">
    <property type="entry name" value="Transketolase_C"/>
</dbReference>
<dbReference type="EMBL" id="RAVZ01000069">
    <property type="protein sequence ID" value="RKG89304.1"/>
    <property type="molecule type" value="Genomic_DNA"/>
</dbReference>
<feature type="compositionally biased region" description="Basic and acidic residues" evidence="12">
    <location>
        <begin position="618"/>
        <end position="628"/>
    </location>
</feature>
<evidence type="ECO:0000256" key="12">
    <source>
        <dbReference type="SAM" id="MobiDB-lite"/>
    </source>
</evidence>
<evidence type="ECO:0000256" key="6">
    <source>
        <dbReference type="ARBA" id="ARBA00011738"/>
    </source>
</evidence>
<dbReference type="GO" id="GO:0030976">
    <property type="term" value="F:thiamine pyrophosphate binding"/>
    <property type="evidence" value="ECO:0007669"/>
    <property type="project" value="TreeGrafter"/>
</dbReference>
<keyword evidence="8" id="KW-0479">Metal-binding</keyword>
<evidence type="ECO:0000259" key="13">
    <source>
        <dbReference type="SMART" id="SM00861"/>
    </source>
</evidence>
<dbReference type="SMART" id="SM00861">
    <property type="entry name" value="Transket_pyr"/>
    <property type="match status" value="1"/>
</dbReference>
<feature type="domain" description="Transketolase-like pyrimidine-binding" evidence="13">
    <location>
        <begin position="305"/>
        <end position="468"/>
    </location>
</feature>